<dbReference type="RefSeq" id="XP_016761667.1">
    <property type="nucleotide sequence ID" value="XM_016908878.1"/>
</dbReference>
<accession>M3BZR2</accession>
<dbReference type="AlphaFoldDB" id="M3BZR2"/>
<dbReference type="OrthoDB" id="3816801at2759"/>
<dbReference type="EMBL" id="KB456263">
    <property type="protein sequence ID" value="EMF13546.1"/>
    <property type="molecule type" value="Genomic_DNA"/>
</dbReference>
<proteinExistence type="predicted"/>
<dbReference type="GeneID" id="27906015"/>
<sequence length="302" mass="33052">MYIGETSSSHPRQGYASIMSQGVSLYNYLKQCNQLLEVGVDDDNILLPTSGKRAIGTNGLNGCTCVVILGRSIILSHISPLPGTYQQLATSNRDIPQASHSHHENAISRVTELLRKHADEFPKSSTSWGIFAVSSEGHLKSVEDQVRNHLSLLGYSITAAFYQEIDPQSVNPLKGELVAVLNKSGSAELYLESAKLWPSPESSNQVANTLATSSGRQWPSPTASYISGQQRTWMGYSLSGPESHLILSCGIAGERQNVEARWTDGQDYPMIKDPVCDSWSQTVAHGNHLWAMVRGQQVKLEK</sequence>
<organism evidence="1 2">
    <name type="scientific">Sphaerulina musiva (strain SO2202)</name>
    <name type="common">Poplar stem canker fungus</name>
    <name type="synonym">Septoria musiva</name>
    <dbReference type="NCBI Taxonomy" id="692275"/>
    <lineage>
        <taxon>Eukaryota</taxon>
        <taxon>Fungi</taxon>
        <taxon>Dikarya</taxon>
        <taxon>Ascomycota</taxon>
        <taxon>Pezizomycotina</taxon>
        <taxon>Dothideomycetes</taxon>
        <taxon>Dothideomycetidae</taxon>
        <taxon>Mycosphaerellales</taxon>
        <taxon>Mycosphaerellaceae</taxon>
        <taxon>Sphaerulina</taxon>
    </lineage>
</organism>
<keyword evidence="2" id="KW-1185">Reference proteome</keyword>
<name>M3BZR2_SPHMS</name>
<dbReference type="eggNOG" id="ENOG502TKYS">
    <property type="taxonomic scope" value="Eukaryota"/>
</dbReference>
<evidence type="ECO:0000313" key="1">
    <source>
        <dbReference type="EMBL" id="EMF13546.1"/>
    </source>
</evidence>
<reference evidence="1 2" key="1">
    <citation type="journal article" date="2012" name="PLoS Pathog.">
        <title>Diverse lifestyles and strategies of plant pathogenesis encoded in the genomes of eighteen Dothideomycetes fungi.</title>
        <authorList>
            <person name="Ohm R.A."/>
            <person name="Feau N."/>
            <person name="Henrissat B."/>
            <person name="Schoch C.L."/>
            <person name="Horwitz B.A."/>
            <person name="Barry K.W."/>
            <person name="Condon B.J."/>
            <person name="Copeland A.C."/>
            <person name="Dhillon B."/>
            <person name="Glaser F."/>
            <person name="Hesse C.N."/>
            <person name="Kosti I."/>
            <person name="LaButti K."/>
            <person name="Lindquist E.A."/>
            <person name="Lucas S."/>
            <person name="Salamov A.A."/>
            <person name="Bradshaw R.E."/>
            <person name="Ciuffetti L."/>
            <person name="Hamelin R.C."/>
            <person name="Kema G.H.J."/>
            <person name="Lawrence C."/>
            <person name="Scott J.A."/>
            <person name="Spatafora J.W."/>
            <person name="Turgeon B.G."/>
            <person name="de Wit P.J.G.M."/>
            <person name="Zhong S."/>
            <person name="Goodwin S.B."/>
            <person name="Grigoriev I.V."/>
        </authorList>
    </citation>
    <scope>NUCLEOTIDE SEQUENCE [LARGE SCALE GENOMIC DNA]</scope>
    <source>
        <strain evidence="1 2">SO2202</strain>
    </source>
</reference>
<dbReference type="Proteomes" id="UP000016931">
    <property type="component" value="Unassembled WGS sequence"/>
</dbReference>
<dbReference type="HOGENOM" id="CLU_897623_0_0_1"/>
<protein>
    <submittedName>
        <fullName evidence="1">Uncharacterized protein</fullName>
    </submittedName>
</protein>
<gene>
    <name evidence="1" type="ORF">SEPMUDRAFT_42910</name>
</gene>
<evidence type="ECO:0000313" key="2">
    <source>
        <dbReference type="Proteomes" id="UP000016931"/>
    </source>
</evidence>